<sequence>MEVDERGRSVRRTAKETTEKEEDERATVEANGGSSALMEQSAPFECGRREMPRKSVVPIGDEECGLQGTERDHPPRFRRSVAEADLKEQKEKRKKP</sequence>
<feature type="compositionally biased region" description="Basic and acidic residues" evidence="1">
    <location>
        <begin position="1"/>
        <end position="27"/>
    </location>
</feature>
<feature type="compositionally biased region" description="Basic and acidic residues" evidence="1">
    <location>
        <begin position="69"/>
        <end position="96"/>
    </location>
</feature>
<dbReference type="EMBL" id="JANPWB010000003">
    <property type="protein sequence ID" value="KAJ1201665.1"/>
    <property type="molecule type" value="Genomic_DNA"/>
</dbReference>
<comment type="caution">
    <text evidence="2">The sequence shown here is derived from an EMBL/GenBank/DDBJ whole genome shotgun (WGS) entry which is preliminary data.</text>
</comment>
<keyword evidence="3" id="KW-1185">Reference proteome</keyword>
<name>A0AAV7VJ32_PLEWA</name>
<dbReference type="AlphaFoldDB" id="A0AAV7VJ32"/>
<protein>
    <submittedName>
        <fullName evidence="2">Uncharacterized protein</fullName>
    </submittedName>
</protein>
<accession>A0AAV7VJ32</accession>
<evidence type="ECO:0000313" key="3">
    <source>
        <dbReference type="Proteomes" id="UP001066276"/>
    </source>
</evidence>
<proteinExistence type="predicted"/>
<dbReference type="Proteomes" id="UP001066276">
    <property type="component" value="Chromosome 2_1"/>
</dbReference>
<reference evidence="2" key="1">
    <citation type="journal article" date="2022" name="bioRxiv">
        <title>Sequencing and chromosome-scale assembly of the giantPleurodeles waltlgenome.</title>
        <authorList>
            <person name="Brown T."/>
            <person name="Elewa A."/>
            <person name="Iarovenko S."/>
            <person name="Subramanian E."/>
            <person name="Araus A.J."/>
            <person name="Petzold A."/>
            <person name="Susuki M."/>
            <person name="Suzuki K.-i.T."/>
            <person name="Hayashi T."/>
            <person name="Toyoda A."/>
            <person name="Oliveira C."/>
            <person name="Osipova E."/>
            <person name="Leigh N.D."/>
            <person name="Simon A."/>
            <person name="Yun M.H."/>
        </authorList>
    </citation>
    <scope>NUCLEOTIDE SEQUENCE</scope>
    <source>
        <strain evidence="2">20211129_DDA</strain>
        <tissue evidence="2">Liver</tissue>
    </source>
</reference>
<evidence type="ECO:0000313" key="2">
    <source>
        <dbReference type="EMBL" id="KAJ1201665.1"/>
    </source>
</evidence>
<evidence type="ECO:0000256" key="1">
    <source>
        <dbReference type="SAM" id="MobiDB-lite"/>
    </source>
</evidence>
<organism evidence="2 3">
    <name type="scientific">Pleurodeles waltl</name>
    <name type="common">Iberian ribbed newt</name>
    <dbReference type="NCBI Taxonomy" id="8319"/>
    <lineage>
        <taxon>Eukaryota</taxon>
        <taxon>Metazoa</taxon>
        <taxon>Chordata</taxon>
        <taxon>Craniata</taxon>
        <taxon>Vertebrata</taxon>
        <taxon>Euteleostomi</taxon>
        <taxon>Amphibia</taxon>
        <taxon>Batrachia</taxon>
        <taxon>Caudata</taxon>
        <taxon>Salamandroidea</taxon>
        <taxon>Salamandridae</taxon>
        <taxon>Pleurodelinae</taxon>
        <taxon>Pleurodeles</taxon>
    </lineage>
</organism>
<gene>
    <name evidence="2" type="ORF">NDU88_005471</name>
</gene>
<feature type="region of interest" description="Disordered" evidence="1">
    <location>
        <begin position="1"/>
        <end position="96"/>
    </location>
</feature>